<protein>
    <submittedName>
        <fullName evidence="1">Uncharacterized protein</fullName>
    </submittedName>
</protein>
<dbReference type="Proteomes" id="UP000287224">
    <property type="component" value="Unassembled WGS sequence"/>
</dbReference>
<dbReference type="EMBL" id="BIFQ01000001">
    <property type="protein sequence ID" value="GCE05881.1"/>
    <property type="molecule type" value="Genomic_DNA"/>
</dbReference>
<evidence type="ECO:0000313" key="1">
    <source>
        <dbReference type="EMBL" id="GCE05881.1"/>
    </source>
</evidence>
<reference evidence="2" key="1">
    <citation type="submission" date="2018-12" db="EMBL/GenBank/DDBJ databases">
        <title>Tengunoibacter tsumagoiensis gen. nov., sp. nov., Dictyobacter kobayashii sp. nov., D. alpinus sp. nov., and D. joshuensis sp. nov. and description of Dictyobacteraceae fam. nov. within the order Ktedonobacterales isolated from Tengu-no-mugimeshi.</title>
        <authorList>
            <person name="Wang C.M."/>
            <person name="Zheng Y."/>
            <person name="Sakai Y."/>
            <person name="Toyoda A."/>
            <person name="Minakuchi Y."/>
            <person name="Abe K."/>
            <person name="Yokota A."/>
            <person name="Yabe S."/>
        </authorList>
    </citation>
    <scope>NUCLEOTIDE SEQUENCE [LARGE SCALE GENOMIC DNA]</scope>
    <source>
        <strain evidence="2">S-27</strain>
    </source>
</reference>
<comment type="caution">
    <text evidence="1">The sequence shown here is derived from an EMBL/GenBank/DDBJ whole genome shotgun (WGS) entry which is preliminary data.</text>
</comment>
<organism evidence="1 2">
    <name type="scientific">Dictyobacter aurantiacus</name>
    <dbReference type="NCBI Taxonomy" id="1936993"/>
    <lineage>
        <taxon>Bacteria</taxon>
        <taxon>Bacillati</taxon>
        <taxon>Chloroflexota</taxon>
        <taxon>Ktedonobacteria</taxon>
        <taxon>Ktedonobacterales</taxon>
        <taxon>Dictyobacteraceae</taxon>
        <taxon>Dictyobacter</taxon>
    </lineage>
</organism>
<name>A0A401ZG75_9CHLR</name>
<keyword evidence="2" id="KW-1185">Reference proteome</keyword>
<evidence type="ECO:0000313" key="2">
    <source>
        <dbReference type="Proteomes" id="UP000287224"/>
    </source>
</evidence>
<proteinExistence type="predicted"/>
<accession>A0A401ZG75</accession>
<sequence>MLFGTVHRGRIRAPDVPSQQNKRGRAADARAAALKHANEKSVIHSLYTLKVKNEVKEKRRIP</sequence>
<gene>
    <name evidence="1" type="ORF">KDAU_32100</name>
</gene>
<dbReference type="AlphaFoldDB" id="A0A401ZG75"/>